<dbReference type="Proteomes" id="UP000295252">
    <property type="component" value="Chromosome I"/>
</dbReference>
<proteinExistence type="predicted"/>
<organism evidence="1 2">
    <name type="scientific">Coffea canephora</name>
    <name type="common">Robusta coffee</name>
    <dbReference type="NCBI Taxonomy" id="49390"/>
    <lineage>
        <taxon>Eukaryota</taxon>
        <taxon>Viridiplantae</taxon>
        <taxon>Streptophyta</taxon>
        <taxon>Embryophyta</taxon>
        <taxon>Tracheophyta</taxon>
        <taxon>Spermatophyta</taxon>
        <taxon>Magnoliopsida</taxon>
        <taxon>eudicotyledons</taxon>
        <taxon>Gunneridae</taxon>
        <taxon>Pentapetalae</taxon>
        <taxon>asterids</taxon>
        <taxon>lamiids</taxon>
        <taxon>Gentianales</taxon>
        <taxon>Rubiaceae</taxon>
        <taxon>Ixoroideae</taxon>
        <taxon>Gardenieae complex</taxon>
        <taxon>Bertiereae - Coffeeae clade</taxon>
        <taxon>Coffeeae</taxon>
        <taxon>Coffea</taxon>
    </lineage>
</organism>
<gene>
    <name evidence="1" type="ORF">GSCOC_T00015481001</name>
</gene>
<dbReference type="InParanoid" id="A0A068V6P0"/>
<keyword evidence="2" id="KW-1185">Reference proteome</keyword>
<name>A0A068V6P0_COFCA</name>
<dbReference type="AlphaFoldDB" id="A0A068V6P0"/>
<accession>A0A068V6P0</accession>
<evidence type="ECO:0000313" key="2">
    <source>
        <dbReference type="Proteomes" id="UP000295252"/>
    </source>
</evidence>
<dbReference type="EMBL" id="HG739185">
    <property type="protein sequence ID" value="CDP15583.1"/>
    <property type="molecule type" value="Genomic_DNA"/>
</dbReference>
<sequence>MSRCITAHGQQQHTAAHSAVVTPATSPIVLPLGHSLSSFSAAVAVAAAAEPPGNNGCLLFIVGDSIITC</sequence>
<protein>
    <submittedName>
        <fullName evidence="1">Uncharacterized protein</fullName>
    </submittedName>
</protein>
<evidence type="ECO:0000313" key="1">
    <source>
        <dbReference type="EMBL" id="CDP15583.1"/>
    </source>
</evidence>
<reference evidence="2" key="1">
    <citation type="journal article" date="2014" name="Science">
        <title>The coffee genome provides insight into the convergent evolution of caffeine biosynthesis.</title>
        <authorList>
            <person name="Denoeud F."/>
            <person name="Carretero-Paulet L."/>
            <person name="Dereeper A."/>
            <person name="Droc G."/>
            <person name="Guyot R."/>
            <person name="Pietrella M."/>
            <person name="Zheng C."/>
            <person name="Alberti A."/>
            <person name="Anthony F."/>
            <person name="Aprea G."/>
            <person name="Aury J.M."/>
            <person name="Bento P."/>
            <person name="Bernard M."/>
            <person name="Bocs S."/>
            <person name="Campa C."/>
            <person name="Cenci A."/>
            <person name="Combes M.C."/>
            <person name="Crouzillat D."/>
            <person name="Da Silva C."/>
            <person name="Daddiego L."/>
            <person name="De Bellis F."/>
            <person name="Dussert S."/>
            <person name="Garsmeur O."/>
            <person name="Gayraud T."/>
            <person name="Guignon V."/>
            <person name="Jahn K."/>
            <person name="Jamilloux V."/>
            <person name="Joet T."/>
            <person name="Labadie K."/>
            <person name="Lan T."/>
            <person name="Leclercq J."/>
            <person name="Lepelley M."/>
            <person name="Leroy T."/>
            <person name="Li L.T."/>
            <person name="Librado P."/>
            <person name="Lopez L."/>
            <person name="Munoz A."/>
            <person name="Noel B."/>
            <person name="Pallavicini A."/>
            <person name="Perrotta G."/>
            <person name="Poncet V."/>
            <person name="Pot D."/>
            <person name="Priyono X."/>
            <person name="Rigoreau M."/>
            <person name="Rouard M."/>
            <person name="Rozas J."/>
            <person name="Tranchant-Dubreuil C."/>
            <person name="VanBuren R."/>
            <person name="Zhang Q."/>
            <person name="Andrade A.C."/>
            <person name="Argout X."/>
            <person name="Bertrand B."/>
            <person name="de Kochko A."/>
            <person name="Graziosi G."/>
            <person name="Henry R.J."/>
            <person name="Jayarama X."/>
            <person name="Ming R."/>
            <person name="Nagai C."/>
            <person name="Rounsley S."/>
            <person name="Sankoff D."/>
            <person name="Giuliano G."/>
            <person name="Albert V.A."/>
            <person name="Wincker P."/>
            <person name="Lashermes P."/>
        </authorList>
    </citation>
    <scope>NUCLEOTIDE SEQUENCE [LARGE SCALE GENOMIC DNA]</scope>
    <source>
        <strain evidence="2">cv. DH200-94</strain>
    </source>
</reference>
<dbReference type="Gramene" id="CDP15583">
    <property type="protein sequence ID" value="CDP15583"/>
    <property type="gene ID" value="GSCOC_T00015481001"/>
</dbReference>